<dbReference type="Pfam" id="PF13242">
    <property type="entry name" value="Hydrolase_like"/>
    <property type="match status" value="1"/>
</dbReference>
<evidence type="ECO:0000256" key="13">
    <source>
        <dbReference type="ARBA" id="ARBA00047820"/>
    </source>
</evidence>
<reference evidence="15" key="1">
    <citation type="submission" date="2017-01" db="EMBL/GenBank/DDBJ databases">
        <title>Comparative genomics of anhydrobiosis in the tardigrade Hypsibius dujardini.</title>
        <authorList>
            <person name="Yoshida Y."/>
            <person name="Koutsovoulos G."/>
            <person name="Laetsch D."/>
            <person name="Stevens L."/>
            <person name="Kumar S."/>
            <person name="Horikawa D."/>
            <person name="Ishino K."/>
            <person name="Komine S."/>
            <person name="Tomita M."/>
            <person name="Blaxter M."/>
            <person name="Arakawa K."/>
        </authorList>
    </citation>
    <scope>NUCLEOTIDE SEQUENCE [LARGE SCALE GENOMIC DNA]</scope>
    <source>
        <strain evidence="15">Z151</strain>
    </source>
</reference>
<dbReference type="InterPro" id="IPR036412">
    <property type="entry name" value="HAD-like_sf"/>
</dbReference>
<proteinExistence type="inferred from homology"/>
<dbReference type="Pfam" id="PF13344">
    <property type="entry name" value="Hydrolase_6"/>
    <property type="match status" value="1"/>
</dbReference>
<comment type="catalytic activity">
    <reaction evidence="13">
        <text>diphosphate + H2O = 2 phosphate + H(+)</text>
        <dbReference type="Rhea" id="RHEA:24576"/>
        <dbReference type="ChEBI" id="CHEBI:15377"/>
        <dbReference type="ChEBI" id="CHEBI:15378"/>
        <dbReference type="ChEBI" id="CHEBI:33019"/>
        <dbReference type="ChEBI" id="CHEBI:43474"/>
        <dbReference type="EC" id="3.6.1.1"/>
    </reaction>
</comment>
<dbReference type="GO" id="GO:0046872">
    <property type="term" value="F:metal ion binding"/>
    <property type="evidence" value="ECO:0007669"/>
    <property type="project" value="UniProtKB-KW"/>
</dbReference>
<name>A0A1W0X1M5_HYPEX</name>
<comment type="function">
    <text evidence="11">Phosphatase that hydrolyzes imidodiphosphate, 3-phosphohistidine and 6-phospholysine. Has broad substrate specificity and can also hydrolyze inorganic diphosphate, but with lower efficiency.</text>
</comment>
<evidence type="ECO:0000256" key="2">
    <source>
        <dbReference type="ARBA" id="ARBA00004123"/>
    </source>
</evidence>
<evidence type="ECO:0000256" key="7">
    <source>
        <dbReference type="ARBA" id="ARBA00022723"/>
    </source>
</evidence>
<dbReference type="EMBL" id="MTYJ01000023">
    <property type="protein sequence ID" value="OQV21375.1"/>
    <property type="molecule type" value="Genomic_DNA"/>
</dbReference>
<dbReference type="GO" id="GO:0016791">
    <property type="term" value="F:phosphatase activity"/>
    <property type="evidence" value="ECO:0007669"/>
    <property type="project" value="InterPro"/>
</dbReference>
<dbReference type="CDD" id="cd07509">
    <property type="entry name" value="HAD_PPase"/>
    <property type="match status" value="1"/>
</dbReference>
<dbReference type="NCBIfam" id="TIGR01549">
    <property type="entry name" value="HAD-SF-IA-v1"/>
    <property type="match status" value="1"/>
</dbReference>
<organism evidence="14 15">
    <name type="scientific">Hypsibius exemplaris</name>
    <name type="common">Freshwater tardigrade</name>
    <dbReference type="NCBI Taxonomy" id="2072580"/>
    <lineage>
        <taxon>Eukaryota</taxon>
        <taxon>Metazoa</taxon>
        <taxon>Ecdysozoa</taxon>
        <taxon>Tardigrada</taxon>
        <taxon>Eutardigrada</taxon>
        <taxon>Parachela</taxon>
        <taxon>Hypsibioidea</taxon>
        <taxon>Hypsibiidae</taxon>
        <taxon>Hypsibius</taxon>
    </lineage>
</organism>
<dbReference type="InterPro" id="IPR023214">
    <property type="entry name" value="HAD_sf"/>
</dbReference>
<keyword evidence="6" id="KW-0963">Cytoplasm</keyword>
<dbReference type="InterPro" id="IPR006357">
    <property type="entry name" value="HAD-SF_hydro_IIA"/>
</dbReference>
<dbReference type="EC" id="3.6.1.1" evidence="5"/>
<evidence type="ECO:0000256" key="4">
    <source>
        <dbReference type="ARBA" id="ARBA00007958"/>
    </source>
</evidence>
<dbReference type="Proteomes" id="UP000192578">
    <property type="component" value="Unassembled WGS sequence"/>
</dbReference>
<dbReference type="NCBIfam" id="TIGR01458">
    <property type="entry name" value="HAD-SF-IIA-hyp3"/>
    <property type="match status" value="1"/>
</dbReference>
<evidence type="ECO:0000256" key="5">
    <source>
        <dbReference type="ARBA" id="ARBA00012146"/>
    </source>
</evidence>
<comment type="subcellular location">
    <subcellularLocation>
        <location evidence="3">Cytoplasm</location>
    </subcellularLocation>
    <subcellularLocation>
        <location evidence="2">Nucleus</location>
    </subcellularLocation>
</comment>
<dbReference type="Gene3D" id="3.40.50.1000">
    <property type="entry name" value="HAD superfamily/HAD-like"/>
    <property type="match status" value="2"/>
</dbReference>
<accession>A0A1W0X1M5</accession>
<keyword evidence="7" id="KW-0479">Metal-binding</keyword>
<dbReference type="OrthoDB" id="426235at2759"/>
<dbReference type="AlphaFoldDB" id="A0A1W0X1M5"/>
<dbReference type="PANTHER" id="PTHR19288">
    <property type="entry name" value="4-NITROPHENYLPHOSPHATASE-RELATED"/>
    <property type="match status" value="1"/>
</dbReference>
<keyword evidence="8" id="KW-0378">Hydrolase</keyword>
<evidence type="ECO:0000256" key="6">
    <source>
        <dbReference type="ARBA" id="ARBA00022490"/>
    </source>
</evidence>
<dbReference type="NCBIfam" id="TIGR01460">
    <property type="entry name" value="HAD-SF-IIA"/>
    <property type="match status" value="1"/>
</dbReference>
<evidence type="ECO:0000313" key="14">
    <source>
        <dbReference type="EMBL" id="OQV21375.1"/>
    </source>
</evidence>
<evidence type="ECO:0000256" key="3">
    <source>
        <dbReference type="ARBA" id="ARBA00004496"/>
    </source>
</evidence>
<comment type="cofactor">
    <cofactor evidence="1">
        <name>Mg(2+)</name>
        <dbReference type="ChEBI" id="CHEBI:18420"/>
    </cofactor>
</comment>
<dbReference type="GO" id="GO:0004427">
    <property type="term" value="F:inorganic diphosphate phosphatase activity"/>
    <property type="evidence" value="ECO:0007669"/>
    <property type="project" value="UniProtKB-EC"/>
</dbReference>
<evidence type="ECO:0000256" key="11">
    <source>
        <dbReference type="ARBA" id="ARBA00037258"/>
    </source>
</evidence>
<dbReference type="PANTHER" id="PTHR19288:SF44">
    <property type="entry name" value="PHOSPHOLYSINE PHOSPHOHISTIDINE INORGANIC PYROPHOSPHATE PHOSPHATASE"/>
    <property type="match status" value="1"/>
</dbReference>
<dbReference type="GO" id="GO:0005829">
    <property type="term" value="C:cytosol"/>
    <property type="evidence" value="ECO:0007669"/>
    <property type="project" value="TreeGrafter"/>
</dbReference>
<gene>
    <name evidence="14" type="ORF">BV898_04584</name>
</gene>
<evidence type="ECO:0000256" key="9">
    <source>
        <dbReference type="ARBA" id="ARBA00022842"/>
    </source>
</evidence>
<evidence type="ECO:0000256" key="8">
    <source>
        <dbReference type="ARBA" id="ARBA00022801"/>
    </source>
</evidence>
<evidence type="ECO:0000313" key="15">
    <source>
        <dbReference type="Proteomes" id="UP000192578"/>
    </source>
</evidence>
<protein>
    <recommendedName>
        <fullName evidence="12">Phospholysine phosphohistidine inorganic pyrophosphate phosphatase</fullName>
        <ecNumber evidence="5">3.6.1.1</ecNumber>
    </recommendedName>
</protein>
<evidence type="ECO:0000256" key="12">
    <source>
        <dbReference type="ARBA" id="ARBA00039357"/>
    </source>
</evidence>
<keyword evidence="10" id="KW-0539">Nucleus</keyword>
<keyword evidence="9" id="KW-0460">Magnesium</keyword>
<dbReference type="GO" id="GO:0005634">
    <property type="term" value="C:nucleus"/>
    <property type="evidence" value="ECO:0007669"/>
    <property type="project" value="UniProtKB-SubCell"/>
</dbReference>
<comment type="similarity">
    <text evidence="4">Belongs to the HAD-like hydrolase superfamily.</text>
</comment>
<evidence type="ECO:0000256" key="10">
    <source>
        <dbReference type="ARBA" id="ARBA00023242"/>
    </source>
</evidence>
<evidence type="ECO:0000256" key="1">
    <source>
        <dbReference type="ARBA" id="ARBA00001946"/>
    </source>
</evidence>
<dbReference type="SUPFAM" id="SSF56784">
    <property type="entry name" value="HAD-like"/>
    <property type="match status" value="1"/>
</dbReference>
<sequence length="272" mass="29707">MSGKWLDTSIKGFLLDITGVCYDSAGNSGIPIEGSIEAIKLLRQAKIPFRFCSNESTASRVHLARKLGEIGFDIKAEEITCPAPVAAQLLRERGLRPFFLVKDEVLEEFEGINSTNANCVVMGDAQENFSYENVNRAFSVLINSPTPILISMGCGRYYKETDGLKIDVGAYCKGLEYACGIKAEFVGKPDPKYFLSALEQLKISPANCVMIGDDVAGDCGAAQKAGMRALLVRTGKYRPEDERRTDVQPDGVVDNLLQAVQAFLDFKNAKAE</sequence>
<dbReference type="InterPro" id="IPR006355">
    <property type="entry name" value="LHPP/HDHD2"/>
</dbReference>
<dbReference type="FunFam" id="3.40.50.1000:FF:000051">
    <property type="entry name" value="Phospholysine phosphohistidine inorganic pyrophosphate phosphatase"/>
    <property type="match status" value="1"/>
</dbReference>
<dbReference type="InterPro" id="IPR006439">
    <property type="entry name" value="HAD-SF_hydro_IA"/>
</dbReference>
<keyword evidence="15" id="KW-1185">Reference proteome</keyword>
<comment type="caution">
    <text evidence="14">The sequence shown here is derived from an EMBL/GenBank/DDBJ whole genome shotgun (WGS) entry which is preliminary data.</text>
</comment>